<organism evidence="2 3">
    <name type="scientific">Methylobacterium organophilum</name>
    <dbReference type="NCBI Taxonomy" id="410"/>
    <lineage>
        <taxon>Bacteria</taxon>
        <taxon>Pseudomonadati</taxon>
        <taxon>Pseudomonadota</taxon>
        <taxon>Alphaproteobacteria</taxon>
        <taxon>Hyphomicrobiales</taxon>
        <taxon>Methylobacteriaceae</taxon>
        <taxon>Methylobacterium</taxon>
    </lineage>
</organism>
<comment type="caution">
    <text evidence="2">The sequence shown here is derived from an EMBL/GenBank/DDBJ whole genome shotgun (WGS) entry which is preliminary data.</text>
</comment>
<proteinExistence type="predicted"/>
<keyword evidence="1" id="KW-0472">Membrane</keyword>
<keyword evidence="3" id="KW-1185">Reference proteome</keyword>
<protein>
    <recommendedName>
        <fullName evidence="4">Flp family type IVb pilin</fullName>
    </recommendedName>
</protein>
<evidence type="ECO:0008006" key="4">
    <source>
        <dbReference type="Google" id="ProtNLM"/>
    </source>
</evidence>
<accession>A0ABQ4TBS8</accession>
<keyword evidence="1" id="KW-0812">Transmembrane</keyword>
<dbReference type="Proteomes" id="UP001055156">
    <property type="component" value="Unassembled WGS sequence"/>
</dbReference>
<dbReference type="EMBL" id="BPQV01000009">
    <property type="protein sequence ID" value="GJE28325.1"/>
    <property type="molecule type" value="Genomic_DNA"/>
</dbReference>
<sequence length="42" mass="4372">MNFSEFVSYGCAVALVGMLVMTALGVSGVMFDDIAAQANANR</sequence>
<reference evidence="2" key="1">
    <citation type="journal article" date="2021" name="Front. Microbiol.">
        <title>Comprehensive Comparative Genomics and Phenotyping of Methylobacterium Species.</title>
        <authorList>
            <person name="Alessa O."/>
            <person name="Ogura Y."/>
            <person name="Fujitani Y."/>
            <person name="Takami H."/>
            <person name="Hayashi T."/>
            <person name="Sahin N."/>
            <person name="Tani A."/>
        </authorList>
    </citation>
    <scope>NUCLEOTIDE SEQUENCE</scope>
    <source>
        <strain evidence="2">NBRC 15689</strain>
    </source>
</reference>
<feature type="transmembrane region" description="Helical" evidence="1">
    <location>
        <begin position="6"/>
        <end position="31"/>
    </location>
</feature>
<keyword evidence="1" id="KW-1133">Transmembrane helix</keyword>
<reference evidence="2" key="2">
    <citation type="submission" date="2021-08" db="EMBL/GenBank/DDBJ databases">
        <authorList>
            <person name="Tani A."/>
            <person name="Ola A."/>
            <person name="Ogura Y."/>
            <person name="Katsura K."/>
            <person name="Hayashi T."/>
        </authorList>
    </citation>
    <scope>NUCLEOTIDE SEQUENCE</scope>
    <source>
        <strain evidence="2">NBRC 15689</strain>
    </source>
</reference>
<evidence type="ECO:0000313" key="3">
    <source>
        <dbReference type="Proteomes" id="UP001055156"/>
    </source>
</evidence>
<name>A0ABQ4TBS8_METOR</name>
<evidence type="ECO:0000313" key="2">
    <source>
        <dbReference type="EMBL" id="GJE28325.1"/>
    </source>
</evidence>
<dbReference type="RefSeq" id="WP_283206540.1">
    <property type="nucleotide sequence ID" value="NZ_BPQV01000009.1"/>
</dbReference>
<evidence type="ECO:0000256" key="1">
    <source>
        <dbReference type="SAM" id="Phobius"/>
    </source>
</evidence>
<gene>
    <name evidence="2" type="ORF">LKMONMHP_3195</name>
</gene>